<evidence type="ECO:0000256" key="1">
    <source>
        <dbReference type="SAM" id="SignalP"/>
    </source>
</evidence>
<dbReference type="Pfam" id="PF06439">
    <property type="entry name" value="3keto-disac_hyd"/>
    <property type="match status" value="1"/>
</dbReference>
<dbReference type="GO" id="GO:0016787">
    <property type="term" value="F:hydrolase activity"/>
    <property type="evidence" value="ECO:0007669"/>
    <property type="project" value="InterPro"/>
</dbReference>
<proteinExistence type="predicted"/>
<feature type="chain" id="PRO_5013331958" description="3-keto-alpha-glucoside-1,2-lyase/3-keto-2-hydroxy-glucal hydratase domain-containing protein" evidence="1">
    <location>
        <begin position="33"/>
        <end position="276"/>
    </location>
</feature>
<sequence length="276" mass="30817">MLTQNNKQAKHTNIRNALAFLLLGAVAFGSSAQSVDQSDGDWIKLFNGQNLDNWQVKFTGQPLGINYRDTFRVEDGLLTVSYENWDGFNNEFGHLFYDQVFSHYLLRVEYRFIGEQVNQGPGWAYRNNGMMLHSQDPGTMTVPQEFPVSIESQLLGGNGSDPRTNLNVCTPGTNMVIRGELITQHCTDSSSGTFHGDQWVTVELEVRGSESLTHRINGEIVFELEDIQLDSTDADAQALIANGSDIILKEGYVAIQAESHPTQFRAIELLPLTKTE</sequence>
<feature type="signal peptide" evidence="1">
    <location>
        <begin position="1"/>
        <end position="32"/>
    </location>
</feature>
<evidence type="ECO:0000313" key="3">
    <source>
        <dbReference type="EMBL" id="PDH33304.1"/>
    </source>
</evidence>
<gene>
    <name evidence="3" type="ORF">CNF02_08940</name>
</gene>
<keyword evidence="1" id="KW-0732">Signal</keyword>
<accession>A0A2A5WAH8</accession>
<organism evidence="3 4">
    <name type="scientific">OM182 bacterium MED-G28</name>
    <dbReference type="NCBI Taxonomy" id="1986256"/>
    <lineage>
        <taxon>Bacteria</taxon>
        <taxon>Pseudomonadati</taxon>
        <taxon>Pseudomonadota</taxon>
        <taxon>Gammaproteobacteria</taxon>
        <taxon>OMG group</taxon>
        <taxon>OM182 clade</taxon>
    </lineage>
</organism>
<protein>
    <recommendedName>
        <fullName evidence="2">3-keto-alpha-glucoside-1,2-lyase/3-keto-2-hydroxy-glucal hydratase domain-containing protein</fullName>
    </recommendedName>
</protein>
<name>A0A2A5WAH8_9GAMM</name>
<dbReference type="EMBL" id="NTJZ01000009">
    <property type="protein sequence ID" value="PDH33304.1"/>
    <property type="molecule type" value="Genomic_DNA"/>
</dbReference>
<dbReference type="AlphaFoldDB" id="A0A2A5WAH8"/>
<dbReference type="Gene3D" id="2.60.120.560">
    <property type="entry name" value="Exo-inulinase, domain 1"/>
    <property type="match status" value="1"/>
</dbReference>
<dbReference type="Proteomes" id="UP000219329">
    <property type="component" value="Unassembled WGS sequence"/>
</dbReference>
<comment type="caution">
    <text evidence="3">The sequence shown here is derived from an EMBL/GenBank/DDBJ whole genome shotgun (WGS) entry which is preliminary data.</text>
</comment>
<feature type="domain" description="3-keto-alpha-glucoside-1,2-lyase/3-keto-2-hydroxy-glucal hydratase" evidence="2">
    <location>
        <begin position="41"/>
        <end position="269"/>
    </location>
</feature>
<evidence type="ECO:0000259" key="2">
    <source>
        <dbReference type="Pfam" id="PF06439"/>
    </source>
</evidence>
<evidence type="ECO:0000313" key="4">
    <source>
        <dbReference type="Proteomes" id="UP000219329"/>
    </source>
</evidence>
<reference evidence="3 4" key="1">
    <citation type="submission" date="2017-08" db="EMBL/GenBank/DDBJ databases">
        <title>Fine stratification of microbial communities through a metagenomic profile of the photic zone.</title>
        <authorList>
            <person name="Haro-Moreno J.M."/>
            <person name="Lopez-Perez M."/>
            <person name="De La Torre J."/>
            <person name="Picazo A."/>
            <person name="Camacho A."/>
            <person name="Rodriguez-Valera F."/>
        </authorList>
    </citation>
    <scope>NUCLEOTIDE SEQUENCE [LARGE SCALE GENOMIC DNA]</scope>
    <source>
        <strain evidence="3">MED-G28</strain>
    </source>
</reference>
<dbReference type="InterPro" id="IPR010496">
    <property type="entry name" value="AL/BT2_dom"/>
</dbReference>